<feature type="domain" description="TonB-dependent receptor plug" evidence="15">
    <location>
        <begin position="52"/>
        <end position="157"/>
    </location>
</feature>
<keyword evidence="17" id="KW-1185">Reference proteome</keyword>
<comment type="similarity">
    <text evidence="11 12">Belongs to the TonB-dependent receptor family.</text>
</comment>
<dbReference type="PANTHER" id="PTHR32552">
    <property type="entry name" value="FERRICHROME IRON RECEPTOR-RELATED"/>
    <property type="match status" value="1"/>
</dbReference>
<sequence>MALSARIHAFVSLAALSWAGAAHAQSAGTAAADDIANAGDIIVTAQKRSESVQDVPLAVSAVGGAALDRFGVSNPLQLGAAVPNFNLQTNSGVTYIYLRGVGNNFLGLGIDSNVAYHANGVYIARPRAQVASYFDVDRIEVVRGPQGDLYGRNATGGSINVINRKPTQDTTGNINIDIGNYGLVQGEMGIGGAPVPGKIAVRAAAFFIDRGGYGKNEATGKDIDTRKEQAARITIDLTPTENLSLELAADYFHANDSFGVVHQAGGALPGVPTYAESVGNRPSTIRNVVSGVDPYRRIRVWGLAGTLNLDLADNLSLKSITAYRKSRFRALDELIGTSPSQGAISQFEGQHQFSEEVQLLANGSNWDFILGSYYFTESVEGFIHIPMYIAPGAQFDQRGSGKTKAYAAFAHGSLEFVDNWKLILGARYSHEKRSADGTFTAPFVPIPSGGEKSFNAFTPKATLQFEPSPNLNLYAGISKGFKSGGFTIGVPGPGTDPEKLLSYEAGLKAQLFDRHLTANLAAFWYDYKDLVVTRIVGAATIDENAAKATIKGLEAEITARPTNRLRIDLSLGLLDASYDEYVTPDPLDPAAGPVSLAGNRLPGSAKYTARLGAQYDIPVGANGARISLNGDALFSGDMYFDPYEHAGSYQPSYSIYNASLTYHSGDWWSLSAWGRNLGDRTIVSNQLISADLWGFPRLTYLRDPRTYGVSFKANF</sequence>
<dbReference type="InterPro" id="IPR012910">
    <property type="entry name" value="Plug_dom"/>
</dbReference>
<dbReference type="InterPro" id="IPR036942">
    <property type="entry name" value="Beta-barrel_TonB_sf"/>
</dbReference>
<name>A0A7W6FPG8_9SPHN</name>
<dbReference type="RefSeq" id="WP_188070580.1">
    <property type="nucleotide sequence ID" value="NZ_BSPS01000022.1"/>
</dbReference>
<dbReference type="GO" id="GO:0009279">
    <property type="term" value="C:cell outer membrane"/>
    <property type="evidence" value="ECO:0007669"/>
    <property type="project" value="UniProtKB-SubCell"/>
</dbReference>
<keyword evidence="10 11" id="KW-0998">Cell outer membrane</keyword>
<dbReference type="Gene3D" id="2.40.170.20">
    <property type="entry name" value="TonB-dependent receptor, beta-barrel domain"/>
    <property type="match status" value="1"/>
</dbReference>
<keyword evidence="8 12" id="KW-0798">TonB box</keyword>
<dbReference type="InterPro" id="IPR039426">
    <property type="entry name" value="TonB-dep_rcpt-like"/>
</dbReference>
<keyword evidence="9 11" id="KW-0472">Membrane</keyword>
<evidence type="ECO:0000256" key="3">
    <source>
        <dbReference type="ARBA" id="ARBA00022452"/>
    </source>
</evidence>
<keyword evidence="2 11" id="KW-0813">Transport</keyword>
<evidence type="ECO:0000256" key="12">
    <source>
        <dbReference type="RuleBase" id="RU003357"/>
    </source>
</evidence>
<protein>
    <submittedName>
        <fullName evidence="16">Iron complex outermembrane receptor protein</fullName>
    </submittedName>
</protein>
<feature type="chain" id="PRO_5030508107" evidence="13">
    <location>
        <begin position="25"/>
        <end position="715"/>
    </location>
</feature>
<comment type="caution">
    <text evidence="16">The sequence shown here is derived from an EMBL/GenBank/DDBJ whole genome shotgun (WGS) entry which is preliminary data.</text>
</comment>
<evidence type="ECO:0000256" key="2">
    <source>
        <dbReference type="ARBA" id="ARBA00022448"/>
    </source>
</evidence>
<evidence type="ECO:0000256" key="1">
    <source>
        <dbReference type="ARBA" id="ARBA00004571"/>
    </source>
</evidence>
<gene>
    <name evidence="16" type="ORF">GGR43_000720</name>
</gene>
<evidence type="ECO:0000256" key="10">
    <source>
        <dbReference type="ARBA" id="ARBA00023237"/>
    </source>
</evidence>
<dbReference type="PANTHER" id="PTHR32552:SF81">
    <property type="entry name" value="TONB-DEPENDENT OUTER MEMBRANE RECEPTOR"/>
    <property type="match status" value="1"/>
</dbReference>
<evidence type="ECO:0000256" key="6">
    <source>
        <dbReference type="ARBA" id="ARBA00023004"/>
    </source>
</evidence>
<evidence type="ECO:0000256" key="5">
    <source>
        <dbReference type="ARBA" id="ARBA00022692"/>
    </source>
</evidence>
<organism evidence="16 17">
    <name type="scientific">Sphingobium jiangsuense</name>
    <dbReference type="NCBI Taxonomy" id="870476"/>
    <lineage>
        <taxon>Bacteria</taxon>
        <taxon>Pseudomonadati</taxon>
        <taxon>Pseudomonadota</taxon>
        <taxon>Alphaproteobacteria</taxon>
        <taxon>Sphingomonadales</taxon>
        <taxon>Sphingomonadaceae</taxon>
        <taxon>Sphingobium</taxon>
    </lineage>
</organism>
<dbReference type="Pfam" id="PF07715">
    <property type="entry name" value="Plug"/>
    <property type="match status" value="1"/>
</dbReference>
<dbReference type="EMBL" id="JACIDT010000002">
    <property type="protein sequence ID" value="MBB3925019.1"/>
    <property type="molecule type" value="Genomic_DNA"/>
</dbReference>
<evidence type="ECO:0000259" key="15">
    <source>
        <dbReference type="Pfam" id="PF07715"/>
    </source>
</evidence>
<keyword evidence="6" id="KW-0408">Iron</keyword>
<keyword evidence="4" id="KW-0410">Iron transport</keyword>
<evidence type="ECO:0000256" key="8">
    <source>
        <dbReference type="ARBA" id="ARBA00023077"/>
    </source>
</evidence>
<dbReference type="SUPFAM" id="SSF56935">
    <property type="entry name" value="Porins"/>
    <property type="match status" value="1"/>
</dbReference>
<comment type="subcellular location">
    <subcellularLocation>
        <location evidence="1 11">Cell outer membrane</location>
        <topology evidence="1 11">Multi-pass membrane protein</topology>
    </subcellularLocation>
</comment>
<proteinExistence type="inferred from homology"/>
<accession>A0A7W6FPG8</accession>
<keyword evidence="13" id="KW-0732">Signal</keyword>
<evidence type="ECO:0000256" key="7">
    <source>
        <dbReference type="ARBA" id="ARBA00023065"/>
    </source>
</evidence>
<keyword evidence="3 11" id="KW-1134">Transmembrane beta strand</keyword>
<evidence type="ECO:0000256" key="9">
    <source>
        <dbReference type="ARBA" id="ARBA00023136"/>
    </source>
</evidence>
<evidence type="ECO:0000259" key="14">
    <source>
        <dbReference type="Pfam" id="PF00593"/>
    </source>
</evidence>
<dbReference type="AlphaFoldDB" id="A0A7W6FPG8"/>
<evidence type="ECO:0000313" key="16">
    <source>
        <dbReference type="EMBL" id="MBB3925019.1"/>
    </source>
</evidence>
<dbReference type="PROSITE" id="PS52016">
    <property type="entry name" value="TONB_DEPENDENT_REC_3"/>
    <property type="match status" value="1"/>
</dbReference>
<keyword evidence="16" id="KW-0675">Receptor</keyword>
<keyword evidence="5 11" id="KW-0812">Transmembrane</keyword>
<dbReference type="CDD" id="cd01347">
    <property type="entry name" value="ligand_gated_channel"/>
    <property type="match status" value="1"/>
</dbReference>
<keyword evidence="7" id="KW-0406">Ion transport</keyword>
<feature type="signal peptide" evidence="13">
    <location>
        <begin position="1"/>
        <end position="24"/>
    </location>
</feature>
<evidence type="ECO:0000313" key="17">
    <source>
        <dbReference type="Proteomes" id="UP000571950"/>
    </source>
</evidence>
<dbReference type="InterPro" id="IPR000531">
    <property type="entry name" value="Beta-barrel_TonB"/>
</dbReference>
<reference evidence="16 17" key="1">
    <citation type="submission" date="2020-08" db="EMBL/GenBank/DDBJ databases">
        <title>Genomic Encyclopedia of Type Strains, Phase IV (KMG-IV): sequencing the most valuable type-strain genomes for metagenomic binning, comparative biology and taxonomic classification.</title>
        <authorList>
            <person name="Goeker M."/>
        </authorList>
    </citation>
    <scope>NUCLEOTIDE SEQUENCE [LARGE SCALE GENOMIC DNA]</scope>
    <source>
        <strain evidence="16 17">DSM 26189</strain>
    </source>
</reference>
<dbReference type="GO" id="GO:0006826">
    <property type="term" value="P:iron ion transport"/>
    <property type="evidence" value="ECO:0007669"/>
    <property type="project" value="UniProtKB-KW"/>
</dbReference>
<feature type="domain" description="TonB-dependent receptor-like beta-barrel" evidence="14">
    <location>
        <begin position="252"/>
        <end position="677"/>
    </location>
</feature>
<evidence type="ECO:0000256" key="13">
    <source>
        <dbReference type="SAM" id="SignalP"/>
    </source>
</evidence>
<dbReference type="Proteomes" id="UP000571950">
    <property type="component" value="Unassembled WGS sequence"/>
</dbReference>
<evidence type="ECO:0000256" key="4">
    <source>
        <dbReference type="ARBA" id="ARBA00022496"/>
    </source>
</evidence>
<evidence type="ECO:0000256" key="11">
    <source>
        <dbReference type="PROSITE-ProRule" id="PRU01360"/>
    </source>
</evidence>
<dbReference type="Pfam" id="PF00593">
    <property type="entry name" value="TonB_dep_Rec_b-barrel"/>
    <property type="match status" value="1"/>
</dbReference>